<evidence type="ECO:0000259" key="2">
    <source>
        <dbReference type="Pfam" id="PF22936"/>
    </source>
</evidence>
<keyword evidence="4" id="KW-1185">Reference proteome</keyword>
<sequence>MKLYLCIATTREIWDALSKAFYGGSDELQVFSLNQKAFIAKQGEKSLFVYYGELCEIFRELDYRDNVVMEQANDVATRDSKRRGPGRNATSALTEGKADGDNEVANRATALIATAGATDHMTLDSKQISSLKQSFQQSVSTANGTSVLVIGEVAAMSLTDTLNLASVLVVPSLEYNLFLDTIYDEGSRESNEYENPYNPENALDTGCNEDSHWRFEETTPLSESLSPQPNTYNQSLVEDAPESVPNSLRRHNPPHSNRGILKPMYEPELTSKVLRVPSSWDAVVVHLFESVGPGPDDLRS</sequence>
<feature type="region of interest" description="Disordered" evidence="1">
    <location>
        <begin position="218"/>
        <end position="262"/>
    </location>
</feature>
<evidence type="ECO:0000256" key="1">
    <source>
        <dbReference type="SAM" id="MobiDB-lite"/>
    </source>
</evidence>
<dbReference type="OrthoDB" id="1909691at2759"/>
<dbReference type="AlphaFoldDB" id="A0A834H5Q0"/>
<comment type="caution">
    <text evidence="3">The sequence shown here is derived from an EMBL/GenBank/DDBJ whole genome shotgun (WGS) entry which is preliminary data.</text>
</comment>
<dbReference type="Proteomes" id="UP000626092">
    <property type="component" value="Unassembled WGS sequence"/>
</dbReference>
<organism evidence="3 4">
    <name type="scientific">Rhododendron simsii</name>
    <name type="common">Sims's rhododendron</name>
    <dbReference type="NCBI Taxonomy" id="118357"/>
    <lineage>
        <taxon>Eukaryota</taxon>
        <taxon>Viridiplantae</taxon>
        <taxon>Streptophyta</taxon>
        <taxon>Embryophyta</taxon>
        <taxon>Tracheophyta</taxon>
        <taxon>Spermatophyta</taxon>
        <taxon>Magnoliopsida</taxon>
        <taxon>eudicotyledons</taxon>
        <taxon>Gunneridae</taxon>
        <taxon>Pentapetalae</taxon>
        <taxon>asterids</taxon>
        <taxon>Ericales</taxon>
        <taxon>Ericaceae</taxon>
        <taxon>Ericoideae</taxon>
        <taxon>Rhodoreae</taxon>
        <taxon>Rhododendron</taxon>
    </lineage>
</organism>
<gene>
    <name evidence="3" type="ORF">RHSIM_Rhsim04G0133500</name>
</gene>
<evidence type="ECO:0000313" key="4">
    <source>
        <dbReference type="Proteomes" id="UP000626092"/>
    </source>
</evidence>
<feature type="compositionally biased region" description="Polar residues" evidence="1">
    <location>
        <begin position="219"/>
        <end position="236"/>
    </location>
</feature>
<dbReference type="EMBL" id="WJXA01000004">
    <property type="protein sequence ID" value="KAF7146792.1"/>
    <property type="molecule type" value="Genomic_DNA"/>
</dbReference>
<evidence type="ECO:0000313" key="3">
    <source>
        <dbReference type="EMBL" id="KAF7146792.1"/>
    </source>
</evidence>
<reference evidence="3" key="1">
    <citation type="submission" date="2019-11" db="EMBL/GenBank/DDBJ databases">
        <authorList>
            <person name="Liu Y."/>
            <person name="Hou J."/>
            <person name="Li T.-Q."/>
            <person name="Guan C.-H."/>
            <person name="Wu X."/>
            <person name="Wu H.-Z."/>
            <person name="Ling F."/>
            <person name="Zhang R."/>
            <person name="Shi X.-G."/>
            <person name="Ren J.-P."/>
            <person name="Chen E.-F."/>
            <person name="Sun J.-M."/>
        </authorList>
    </citation>
    <scope>NUCLEOTIDE SEQUENCE</scope>
    <source>
        <strain evidence="3">Adult_tree_wgs_1</strain>
        <tissue evidence="3">Leaves</tissue>
    </source>
</reference>
<name>A0A834H5Q0_RHOSS</name>
<protein>
    <recommendedName>
        <fullName evidence="2">Retrovirus-related Pol polyprotein from transposon TNT 1-94-like beta-barrel domain-containing protein</fullName>
    </recommendedName>
</protein>
<accession>A0A834H5Q0</accession>
<dbReference type="Pfam" id="PF22936">
    <property type="entry name" value="Pol_BBD"/>
    <property type="match status" value="1"/>
</dbReference>
<feature type="domain" description="Retrovirus-related Pol polyprotein from transposon TNT 1-94-like beta-barrel" evidence="2">
    <location>
        <begin position="115"/>
        <end position="178"/>
    </location>
</feature>
<proteinExistence type="predicted"/>
<dbReference type="InterPro" id="IPR054722">
    <property type="entry name" value="PolX-like_BBD"/>
</dbReference>
<feature type="region of interest" description="Disordered" evidence="1">
    <location>
        <begin position="76"/>
        <end position="97"/>
    </location>
</feature>